<dbReference type="EMBL" id="VFPN01000002">
    <property type="protein sequence ID" value="TQM63356.1"/>
    <property type="molecule type" value="Genomic_DNA"/>
</dbReference>
<dbReference type="Proteomes" id="UP000318331">
    <property type="component" value="Unassembled WGS sequence"/>
</dbReference>
<evidence type="ECO:0000313" key="2">
    <source>
        <dbReference type="EMBL" id="TQM63356.1"/>
    </source>
</evidence>
<dbReference type="OrthoDB" id="3267550at2"/>
<dbReference type="AlphaFoldDB" id="A0A543HYC7"/>
<sequence length="195" mass="20357">MKARARIVSSAVLAVAVVLGTAGCNLISPQATTYKYDPSDGVSGNVGDIAIRNAILIAGEEDGVLNLVFSAVNSSESSKAITLTVQLVDDKLTETAPVATGLNRFGGEDEERVIFTNASAITGTVVNVYFQYGDMEGVELRVPVLDGTLAEYEPFVVRADTSDNETIIIQGEAGKVPVPLTDAETGADTAEDTAE</sequence>
<comment type="caution">
    <text evidence="2">The sequence shown here is derived from an EMBL/GenBank/DDBJ whole genome shotgun (WGS) entry which is preliminary data.</text>
</comment>
<evidence type="ECO:0000256" key="1">
    <source>
        <dbReference type="SAM" id="SignalP"/>
    </source>
</evidence>
<reference evidence="2 3" key="1">
    <citation type="submission" date="2019-06" db="EMBL/GenBank/DDBJ databases">
        <title>Sequencing the genomes of 1000 actinobacteria strains.</title>
        <authorList>
            <person name="Klenk H.-P."/>
        </authorList>
    </citation>
    <scope>NUCLEOTIDE SEQUENCE [LARGE SCALE GENOMIC DNA]</scope>
    <source>
        <strain evidence="2 3">DSM 18031</strain>
    </source>
</reference>
<gene>
    <name evidence="2" type="ORF">FB466_1617</name>
</gene>
<dbReference type="RefSeq" id="WP_141917394.1">
    <property type="nucleotide sequence ID" value="NZ_BAAAYS010000025.1"/>
</dbReference>
<protein>
    <recommendedName>
        <fullName evidence="4">DNA modification methylase</fullName>
    </recommendedName>
</protein>
<dbReference type="PROSITE" id="PS51257">
    <property type="entry name" value="PROKAR_LIPOPROTEIN"/>
    <property type="match status" value="1"/>
</dbReference>
<feature type="chain" id="PRO_5038839084" description="DNA modification methylase" evidence="1">
    <location>
        <begin position="25"/>
        <end position="195"/>
    </location>
</feature>
<accession>A0A543HYC7</accession>
<keyword evidence="3" id="KW-1185">Reference proteome</keyword>
<evidence type="ECO:0008006" key="4">
    <source>
        <dbReference type="Google" id="ProtNLM"/>
    </source>
</evidence>
<feature type="signal peptide" evidence="1">
    <location>
        <begin position="1"/>
        <end position="24"/>
    </location>
</feature>
<evidence type="ECO:0000313" key="3">
    <source>
        <dbReference type="Proteomes" id="UP000318331"/>
    </source>
</evidence>
<name>A0A543HYC7_9MICO</name>
<keyword evidence="1" id="KW-0732">Signal</keyword>
<proteinExistence type="predicted"/>
<organism evidence="2 3">
    <name type="scientific">Klugiella xanthotipulae</name>
    <dbReference type="NCBI Taxonomy" id="244735"/>
    <lineage>
        <taxon>Bacteria</taxon>
        <taxon>Bacillati</taxon>
        <taxon>Actinomycetota</taxon>
        <taxon>Actinomycetes</taxon>
        <taxon>Micrococcales</taxon>
        <taxon>Microbacteriaceae</taxon>
        <taxon>Klugiella</taxon>
    </lineage>
</organism>